<dbReference type="Proteomes" id="UP000744769">
    <property type="component" value="Unassembled WGS sequence"/>
</dbReference>
<dbReference type="PROSITE" id="PS00519">
    <property type="entry name" value="HTH_ASNC_1"/>
    <property type="match status" value="1"/>
</dbReference>
<dbReference type="PRINTS" id="PR00598">
    <property type="entry name" value="HTHMARR"/>
</dbReference>
<dbReference type="PROSITE" id="PS50995">
    <property type="entry name" value="HTH_MARR_2"/>
    <property type="match status" value="1"/>
</dbReference>
<reference evidence="2" key="1">
    <citation type="submission" date="2020-03" db="EMBL/GenBank/DDBJ databases">
        <title>Draft sequencing of Calidifontibacter sp. DB0510.</title>
        <authorList>
            <person name="Kim D.-U."/>
        </authorList>
    </citation>
    <scope>NUCLEOTIDE SEQUENCE</scope>
    <source>
        <strain evidence="2">DB0510</strain>
    </source>
</reference>
<name>A0A967B2G5_9MICO</name>
<dbReference type="GO" id="GO:0006950">
    <property type="term" value="P:response to stress"/>
    <property type="evidence" value="ECO:0007669"/>
    <property type="project" value="TreeGrafter"/>
</dbReference>
<dbReference type="InterPro" id="IPR000835">
    <property type="entry name" value="HTH_MarR-typ"/>
</dbReference>
<dbReference type="PANTHER" id="PTHR33164">
    <property type="entry name" value="TRANSCRIPTIONAL REGULATOR, MARR FAMILY"/>
    <property type="match status" value="1"/>
</dbReference>
<proteinExistence type="predicted"/>
<evidence type="ECO:0000313" key="3">
    <source>
        <dbReference type="Proteomes" id="UP000744769"/>
    </source>
</evidence>
<dbReference type="SUPFAM" id="SSF46785">
    <property type="entry name" value="Winged helix' DNA-binding domain"/>
    <property type="match status" value="1"/>
</dbReference>
<evidence type="ECO:0000313" key="2">
    <source>
        <dbReference type="EMBL" id="NHN54417.1"/>
    </source>
</evidence>
<dbReference type="InterPro" id="IPR039422">
    <property type="entry name" value="MarR/SlyA-like"/>
</dbReference>
<comment type="caution">
    <text evidence="2">The sequence shown here is derived from an EMBL/GenBank/DDBJ whole genome shotgun (WGS) entry which is preliminary data.</text>
</comment>
<gene>
    <name evidence="2" type="ORF">G9U51_01290</name>
</gene>
<dbReference type="PANTHER" id="PTHR33164:SF104">
    <property type="entry name" value="TRANSCRIPTIONAL REGULATORY PROTEIN"/>
    <property type="match status" value="1"/>
</dbReference>
<dbReference type="InterPro" id="IPR036388">
    <property type="entry name" value="WH-like_DNA-bd_sf"/>
</dbReference>
<dbReference type="Gene3D" id="1.10.10.10">
    <property type="entry name" value="Winged helix-like DNA-binding domain superfamily/Winged helix DNA-binding domain"/>
    <property type="match status" value="1"/>
</dbReference>
<dbReference type="RefSeq" id="WP_166192035.1">
    <property type="nucleotide sequence ID" value="NZ_JAAOIV010000001.1"/>
</dbReference>
<dbReference type="InterPro" id="IPR019885">
    <property type="entry name" value="Tscrpt_reg_HTH_AsnC-type_CS"/>
</dbReference>
<keyword evidence="3" id="KW-1185">Reference proteome</keyword>
<organism evidence="2 3">
    <name type="scientific">Metallococcus carri</name>
    <dbReference type="NCBI Taxonomy" id="1656884"/>
    <lineage>
        <taxon>Bacteria</taxon>
        <taxon>Bacillati</taxon>
        <taxon>Actinomycetota</taxon>
        <taxon>Actinomycetes</taxon>
        <taxon>Micrococcales</taxon>
        <taxon>Dermacoccaceae</taxon>
        <taxon>Metallococcus</taxon>
    </lineage>
</organism>
<sequence length="176" mass="19923">MAAARDSVDDHLDRWSALWTDVDGYDREVEGALSRMMSITKLSSQRLRTLLRHDPLSYDEFMTLHALVGGEVKEQARSTPAELAKRTGVTRAGMTSRVDKLVRAGLATRTEDPKDRRSIVIEITPDGRAAWDRIITLWTHEEQRLLSALSVTELRRLNVLLRRVLITAEADATSER</sequence>
<feature type="domain" description="HTH marR-type" evidence="1">
    <location>
        <begin position="26"/>
        <end position="166"/>
    </location>
</feature>
<dbReference type="SMART" id="SM00347">
    <property type="entry name" value="HTH_MARR"/>
    <property type="match status" value="1"/>
</dbReference>
<evidence type="ECO:0000259" key="1">
    <source>
        <dbReference type="PROSITE" id="PS50995"/>
    </source>
</evidence>
<dbReference type="Pfam" id="PF12802">
    <property type="entry name" value="MarR_2"/>
    <property type="match status" value="1"/>
</dbReference>
<dbReference type="EMBL" id="JAAOIV010000001">
    <property type="protein sequence ID" value="NHN54417.1"/>
    <property type="molecule type" value="Genomic_DNA"/>
</dbReference>
<dbReference type="GO" id="GO:0003700">
    <property type="term" value="F:DNA-binding transcription factor activity"/>
    <property type="evidence" value="ECO:0007669"/>
    <property type="project" value="InterPro"/>
</dbReference>
<protein>
    <submittedName>
        <fullName evidence="2">MarR family transcriptional regulator</fullName>
    </submittedName>
</protein>
<accession>A0A967B2G5</accession>
<dbReference type="AlphaFoldDB" id="A0A967B2G5"/>
<dbReference type="InterPro" id="IPR036390">
    <property type="entry name" value="WH_DNA-bd_sf"/>
</dbReference>